<dbReference type="Proteomes" id="UP001144805">
    <property type="component" value="Unassembled WGS sequence"/>
</dbReference>
<comment type="caution">
    <text evidence="7">The sequence shown here is derived from an EMBL/GenBank/DDBJ whole genome shotgun (WGS) entry which is preliminary data.</text>
</comment>
<dbReference type="SUPFAM" id="SSF53092">
    <property type="entry name" value="Creatinase/prolidase N-terminal domain"/>
    <property type="match status" value="2"/>
</dbReference>
<evidence type="ECO:0000259" key="5">
    <source>
        <dbReference type="Pfam" id="PF01321"/>
    </source>
</evidence>
<dbReference type="RefSeq" id="WP_266338422.1">
    <property type="nucleotide sequence ID" value="NZ_JAPKNK010000003.1"/>
</dbReference>
<dbReference type="InterPro" id="IPR032416">
    <property type="entry name" value="Peptidase_M24_C"/>
</dbReference>
<evidence type="ECO:0000256" key="3">
    <source>
        <dbReference type="ARBA" id="ARBA00022801"/>
    </source>
</evidence>
<accession>A0A9X3E0N5</accession>
<feature type="domain" description="Creatinase N-terminal" evidence="5">
    <location>
        <begin position="17"/>
        <end position="148"/>
    </location>
</feature>
<dbReference type="InterPro" id="IPR029149">
    <property type="entry name" value="Creatin/AminoP/Spt16_N"/>
</dbReference>
<feature type="domain" description="Peptidase M24" evidence="4">
    <location>
        <begin position="322"/>
        <end position="538"/>
    </location>
</feature>
<dbReference type="GO" id="GO:0046872">
    <property type="term" value="F:metal ion binding"/>
    <property type="evidence" value="ECO:0007669"/>
    <property type="project" value="UniProtKB-KW"/>
</dbReference>
<dbReference type="GO" id="GO:0005737">
    <property type="term" value="C:cytoplasm"/>
    <property type="evidence" value="ECO:0007669"/>
    <property type="project" value="UniProtKB-ARBA"/>
</dbReference>
<dbReference type="SUPFAM" id="SSF55920">
    <property type="entry name" value="Creatinase/aminopeptidase"/>
    <property type="match status" value="1"/>
</dbReference>
<dbReference type="InterPro" id="IPR036005">
    <property type="entry name" value="Creatinase/aminopeptidase-like"/>
</dbReference>
<keyword evidence="3" id="KW-0378">Hydrolase</keyword>
<evidence type="ECO:0000259" key="4">
    <source>
        <dbReference type="Pfam" id="PF00557"/>
    </source>
</evidence>
<gene>
    <name evidence="7" type="ORF">OSH07_09650</name>
</gene>
<dbReference type="InterPro" id="IPR033740">
    <property type="entry name" value="Pept_M24B"/>
</dbReference>
<evidence type="ECO:0000313" key="8">
    <source>
        <dbReference type="Proteomes" id="UP001144805"/>
    </source>
</evidence>
<keyword evidence="7" id="KW-0031">Aminopeptidase</keyword>
<keyword evidence="7" id="KW-0645">Protease</keyword>
<dbReference type="CDD" id="cd01085">
    <property type="entry name" value="APP"/>
    <property type="match status" value="1"/>
</dbReference>
<dbReference type="Gene3D" id="3.90.230.10">
    <property type="entry name" value="Creatinase/methionine aminopeptidase superfamily"/>
    <property type="match status" value="1"/>
</dbReference>
<organism evidence="7 8">
    <name type="scientific">Kaistia nematophila</name>
    <dbReference type="NCBI Taxonomy" id="2994654"/>
    <lineage>
        <taxon>Bacteria</taxon>
        <taxon>Pseudomonadati</taxon>
        <taxon>Pseudomonadota</taxon>
        <taxon>Alphaproteobacteria</taxon>
        <taxon>Hyphomicrobiales</taxon>
        <taxon>Kaistiaceae</taxon>
        <taxon>Kaistia</taxon>
    </lineage>
</organism>
<dbReference type="PANTHER" id="PTHR43763:SF6">
    <property type="entry name" value="XAA-PRO AMINOPEPTIDASE 1"/>
    <property type="match status" value="1"/>
</dbReference>
<proteinExistence type="inferred from homology"/>
<evidence type="ECO:0000256" key="1">
    <source>
        <dbReference type="ARBA" id="ARBA00008766"/>
    </source>
</evidence>
<dbReference type="Pfam" id="PF16188">
    <property type="entry name" value="Peptidase_M24_C"/>
    <property type="match status" value="1"/>
</dbReference>
<dbReference type="InterPro" id="IPR050422">
    <property type="entry name" value="X-Pro_aminopeptidase_P"/>
</dbReference>
<dbReference type="FunFam" id="3.90.230.10:FF:000009">
    <property type="entry name" value="xaa-Pro aminopeptidase 2"/>
    <property type="match status" value="1"/>
</dbReference>
<evidence type="ECO:0000313" key="7">
    <source>
        <dbReference type="EMBL" id="MCX5569454.1"/>
    </source>
</evidence>
<dbReference type="InterPro" id="IPR000587">
    <property type="entry name" value="Creatinase_N"/>
</dbReference>
<name>A0A9X3E0N5_9HYPH</name>
<dbReference type="Pfam" id="PF16189">
    <property type="entry name" value="Creatinase_N_2"/>
    <property type="match status" value="1"/>
</dbReference>
<dbReference type="Gene3D" id="3.40.350.10">
    <property type="entry name" value="Creatinase/prolidase N-terminal domain"/>
    <property type="match status" value="2"/>
</dbReference>
<dbReference type="GO" id="GO:0070006">
    <property type="term" value="F:metalloaminopeptidase activity"/>
    <property type="evidence" value="ECO:0007669"/>
    <property type="project" value="InterPro"/>
</dbReference>
<comment type="similarity">
    <text evidence="1">Belongs to the peptidase M24B family.</text>
</comment>
<keyword evidence="2" id="KW-0479">Metal-binding</keyword>
<dbReference type="AlphaFoldDB" id="A0A9X3E0N5"/>
<dbReference type="PANTHER" id="PTHR43763">
    <property type="entry name" value="XAA-PRO AMINOPEPTIDASE 1"/>
    <property type="match status" value="1"/>
</dbReference>
<evidence type="ECO:0000259" key="6">
    <source>
        <dbReference type="Pfam" id="PF16188"/>
    </source>
</evidence>
<dbReference type="EMBL" id="JAPKNK010000003">
    <property type="protein sequence ID" value="MCX5569454.1"/>
    <property type="molecule type" value="Genomic_DNA"/>
</dbReference>
<feature type="domain" description="Peptidase M24 C-terminal" evidence="6">
    <location>
        <begin position="549"/>
        <end position="609"/>
    </location>
</feature>
<sequence length="611" mass="66107">MFQNFDAPSRAHPIKDRLVALRAHLDRAGLQGFIVPHADEYQGEYIPAAAERLAWLTGFTGSAGAAIVLGEEAAVFVDGRYTLQVRDQVDVDDFTPEDLIGNPPHQWLKDKLSTGQRIGYDPRLLTLAEARRFEAACKAAGAELVALEENPIDAIWTDRPLPPLSQVMQQPDELAGESADDKIRRMQAVLADKGVDAAILAQSDSIAWLFNIRGADVPHNPVVLSYALLKRDERPTLYVDGRKLSNAIRDQLAERADIKEERAFLTDLAGLGDEGRRVLVDPQTTPALFARTLTDARGVLVEGADPVVLPKARKNAIELDGTRRAHKRDGAAMTRFLAWLDANGANGTETEISVARKLEAFRAEAGEADGSPLLEISFDTISGAGPDGAIVHYRVNEATDRKLEASTLYLVDSGAQYRDGTTDITRTIAIGTPSAEMRDRFTRVLKGHIALATARFPRGTTGAQLDTLARHALWQAGLDFDHGTGHGVGVFLSVHEGPVRISKAGNLPPEPGMILSNEPGYYKTGAYGIRIENLIVVTPPAAIAGGDREMLGFETITLAPIDRKLIDVALLSPAEKTWMDAYHARVRDALAPSLEGADLAFLIAATQPLGA</sequence>
<dbReference type="Pfam" id="PF01321">
    <property type="entry name" value="Creatinase_N"/>
    <property type="match status" value="1"/>
</dbReference>
<dbReference type="Pfam" id="PF00557">
    <property type="entry name" value="Peptidase_M24"/>
    <property type="match status" value="1"/>
</dbReference>
<reference evidence="7" key="1">
    <citation type="submission" date="2022-11" db="EMBL/GenBank/DDBJ databases">
        <title>Biodiversity and phylogenetic relationships of bacteria.</title>
        <authorList>
            <person name="Machado R.A.R."/>
            <person name="Bhat A."/>
            <person name="Loulou A."/>
            <person name="Kallel S."/>
        </authorList>
    </citation>
    <scope>NUCLEOTIDE SEQUENCE</scope>
    <source>
        <strain evidence="7">K-TC2</strain>
    </source>
</reference>
<evidence type="ECO:0000256" key="2">
    <source>
        <dbReference type="ARBA" id="ARBA00022723"/>
    </source>
</evidence>
<keyword evidence="8" id="KW-1185">Reference proteome</keyword>
<protein>
    <submittedName>
        <fullName evidence="7">Aminopeptidase P family protein</fullName>
    </submittedName>
</protein>
<dbReference type="InterPro" id="IPR000994">
    <property type="entry name" value="Pept_M24"/>
</dbReference>